<sequence length="423" mass="45848">MVKVNAAIIVLYRLMQGLDIDYDNLSQLLQEFEDYMTPTFPYFKLLQQRTKHRLYQHINFEHQIGWNWCGIHNLIASLEVLKECDVFSIASQVARIHETLLGLVESLGVQEDIDMTDVKLTETEEIEDLAMSDAELVVQSFLPASPQLSYSTAASGSGTSTPNTAAPPGIPATMAKLLAKTAAAAAAATASSAASNTSAPTAASAATPVVQASHSPSKSLQQQPSPPSQPTVTQQAAPSPDPQASAASQQTLARVVVNGVSVVAIEACRSNVDFIAAITDAFFMSGFEAEAKKVLAHLANGNSAKVTQQDCMELQMYYCRLLIELQPQPWFNYGVILNDPDLAAWFACDHAPIDARNRVMDRCDDLFATLSEDLQALRDSYTVVTRILRGQDPAGVRRRAPLRPNSRVPDGKSSTLHTLVDTS</sequence>
<feature type="region of interest" description="Disordered" evidence="1">
    <location>
        <begin position="205"/>
        <end position="247"/>
    </location>
</feature>
<feature type="compositionally biased region" description="Low complexity" evidence="1">
    <location>
        <begin position="230"/>
        <end position="247"/>
    </location>
</feature>
<accession>A0A9W9C1V2</accession>
<keyword evidence="3" id="KW-1185">Reference proteome</keyword>
<evidence type="ECO:0000256" key="1">
    <source>
        <dbReference type="SAM" id="MobiDB-lite"/>
    </source>
</evidence>
<name>A0A9W9C1V2_9PLEO</name>
<proteinExistence type="predicted"/>
<organism evidence="2 3">
    <name type="scientific">Didymella glomerata</name>
    <dbReference type="NCBI Taxonomy" id="749621"/>
    <lineage>
        <taxon>Eukaryota</taxon>
        <taxon>Fungi</taxon>
        <taxon>Dikarya</taxon>
        <taxon>Ascomycota</taxon>
        <taxon>Pezizomycotina</taxon>
        <taxon>Dothideomycetes</taxon>
        <taxon>Pleosporomycetidae</taxon>
        <taxon>Pleosporales</taxon>
        <taxon>Pleosporineae</taxon>
        <taxon>Didymellaceae</taxon>
        <taxon>Didymella</taxon>
    </lineage>
</organism>
<evidence type="ECO:0000313" key="2">
    <source>
        <dbReference type="EMBL" id="KAJ4339789.1"/>
    </source>
</evidence>
<protein>
    <submittedName>
        <fullName evidence="2">Uncharacterized protein</fullName>
    </submittedName>
</protein>
<feature type="compositionally biased region" description="Polar residues" evidence="1">
    <location>
        <begin position="412"/>
        <end position="423"/>
    </location>
</feature>
<comment type="caution">
    <text evidence="2">The sequence shown here is derived from an EMBL/GenBank/DDBJ whole genome shotgun (WGS) entry which is preliminary data.</text>
</comment>
<dbReference type="EMBL" id="JAPEUV010000020">
    <property type="protein sequence ID" value="KAJ4339789.1"/>
    <property type="molecule type" value="Genomic_DNA"/>
</dbReference>
<feature type="compositionally biased region" description="Low complexity" evidence="1">
    <location>
        <begin position="205"/>
        <end position="223"/>
    </location>
</feature>
<dbReference type="Proteomes" id="UP001140562">
    <property type="component" value="Unassembled WGS sequence"/>
</dbReference>
<reference evidence="2" key="1">
    <citation type="submission" date="2022-10" db="EMBL/GenBank/DDBJ databases">
        <title>Tapping the CABI collections for fungal endophytes: first genome assemblies for Collariella, Neodidymelliopsis, Ascochyta clinopodiicola, Didymella pomorum, Didymosphaeria variabile, Neocosmospora piperis and Neocucurbitaria cava.</title>
        <authorList>
            <person name="Hill R."/>
        </authorList>
    </citation>
    <scope>NUCLEOTIDE SEQUENCE</scope>
    <source>
        <strain evidence="2">IMI 360193</strain>
    </source>
</reference>
<dbReference type="AlphaFoldDB" id="A0A9W9C1V2"/>
<feature type="region of interest" description="Disordered" evidence="1">
    <location>
        <begin position="395"/>
        <end position="423"/>
    </location>
</feature>
<gene>
    <name evidence="2" type="ORF">N0V87_002989</name>
</gene>
<evidence type="ECO:0000313" key="3">
    <source>
        <dbReference type="Proteomes" id="UP001140562"/>
    </source>
</evidence>